<reference evidence="2 3" key="1">
    <citation type="journal article" date="2019" name="Int. J. Syst. Evol. Microbiol.">
        <title>The Global Catalogue of Microorganisms (GCM) 10K type strain sequencing project: providing services to taxonomists for standard genome sequencing and annotation.</title>
        <authorList>
            <consortium name="The Broad Institute Genomics Platform"/>
            <consortium name="The Broad Institute Genome Sequencing Center for Infectious Disease"/>
            <person name="Wu L."/>
            <person name="Ma J."/>
        </authorList>
    </citation>
    <scope>NUCLEOTIDE SEQUENCE [LARGE SCALE GENOMIC DNA]</scope>
    <source>
        <strain evidence="2 3">JCM 15572</strain>
    </source>
</reference>
<keyword evidence="1" id="KW-0812">Transmembrane</keyword>
<evidence type="ECO:0008006" key="4">
    <source>
        <dbReference type="Google" id="ProtNLM"/>
    </source>
</evidence>
<feature type="transmembrane region" description="Helical" evidence="1">
    <location>
        <begin position="126"/>
        <end position="146"/>
    </location>
</feature>
<feature type="transmembrane region" description="Helical" evidence="1">
    <location>
        <begin position="153"/>
        <end position="171"/>
    </location>
</feature>
<evidence type="ECO:0000256" key="1">
    <source>
        <dbReference type="SAM" id="Phobius"/>
    </source>
</evidence>
<evidence type="ECO:0000313" key="3">
    <source>
        <dbReference type="Proteomes" id="UP001501705"/>
    </source>
</evidence>
<sequence>MTPRSDAKVSADALRAELLKLCTLPAIAYTIAGIWALTALLTIALVNAGQDGGDALSGPVAAGFVVLGLLPITSEYQGGQIRTTLTAVPRRITAYGAKVIALLVITLPVAGTTVAVTALIDGTADARAIGYLTITTVIAHATGTLIRRTVPALVGLLAYYFIIGPLLQGRTSAAKYLPDSTNWMTLAVWAAGLTALAILAFRSRDA</sequence>
<comment type="caution">
    <text evidence="2">The sequence shown here is derived from an EMBL/GenBank/DDBJ whole genome shotgun (WGS) entry which is preliminary data.</text>
</comment>
<feature type="transmembrane region" description="Helical" evidence="1">
    <location>
        <begin position="56"/>
        <end position="74"/>
    </location>
</feature>
<feature type="transmembrane region" description="Helical" evidence="1">
    <location>
        <begin position="21"/>
        <end position="44"/>
    </location>
</feature>
<protein>
    <recommendedName>
        <fullName evidence="4">ABC transporter permease</fullName>
    </recommendedName>
</protein>
<organism evidence="2 3">
    <name type="scientific">Kribbella hippodromi</name>
    <dbReference type="NCBI Taxonomy" id="434347"/>
    <lineage>
        <taxon>Bacteria</taxon>
        <taxon>Bacillati</taxon>
        <taxon>Actinomycetota</taxon>
        <taxon>Actinomycetes</taxon>
        <taxon>Propionibacteriales</taxon>
        <taxon>Kribbellaceae</taxon>
        <taxon>Kribbella</taxon>
    </lineage>
</organism>
<gene>
    <name evidence="2" type="ORF">GCM10009804_58790</name>
</gene>
<dbReference type="EMBL" id="BAAAPH010000022">
    <property type="protein sequence ID" value="GAA1594394.1"/>
    <property type="molecule type" value="Genomic_DNA"/>
</dbReference>
<keyword evidence="1" id="KW-0472">Membrane</keyword>
<dbReference type="RefSeq" id="WP_344238551.1">
    <property type="nucleotide sequence ID" value="NZ_BAAAPH010000022.1"/>
</dbReference>
<evidence type="ECO:0000313" key="2">
    <source>
        <dbReference type="EMBL" id="GAA1594394.1"/>
    </source>
</evidence>
<keyword evidence="1" id="KW-1133">Transmembrane helix</keyword>
<name>A0ABN2E5V9_9ACTN</name>
<feature type="transmembrane region" description="Helical" evidence="1">
    <location>
        <begin position="183"/>
        <end position="201"/>
    </location>
</feature>
<proteinExistence type="predicted"/>
<dbReference type="Proteomes" id="UP001501705">
    <property type="component" value="Unassembled WGS sequence"/>
</dbReference>
<keyword evidence="3" id="KW-1185">Reference proteome</keyword>
<accession>A0ABN2E5V9</accession>
<feature type="transmembrane region" description="Helical" evidence="1">
    <location>
        <begin position="95"/>
        <end position="120"/>
    </location>
</feature>